<proteinExistence type="predicted"/>
<feature type="signal peptide" evidence="2">
    <location>
        <begin position="1"/>
        <end position="26"/>
    </location>
</feature>
<gene>
    <name evidence="4" type="ORF">GYN02_04560</name>
    <name evidence="3" type="ORF">TU86_01335</name>
</gene>
<sequence length="108" mass="11133">MKLYQRAVLLLKVLVFITISSSPAWASNPLTHPAAGVSANGVAGPTLHAIFKSESEPGDQGQGGSSGDDDQVDGDDDSADSATNDGDGKTDRQDDDSVDHGKASEGQY</sequence>
<feature type="region of interest" description="Disordered" evidence="1">
    <location>
        <begin position="47"/>
        <end position="108"/>
    </location>
</feature>
<accession>A0A0J6IT49</accession>
<evidence type="ECO:0000313" key="3">
    <source>
        <dbReference type="EMBL" id="KMN15443.1"/>
    </source>
</evidence>
<comment type="caution">
    <text evidence="3">The sequence shown here is derived from an EMBL/GenBank/DDBJ whole genome shotgun (WGS) entry which is preliminary data.</text>
</comment>
<name>A0A0J6IT49_9PSED</name>
<dbReference type="EMBL" id="JAAEBW010000002">
    <property type="protein sequence ID" value="MBM1194450.1"/>
    <property type="molecule type" value="Genomic_DNA"/>
</dbReference>
<reference evidence="3 5" key="1">
    <citation type="submission" date="2015-02" db="EMBL/GenBank/DDBJ databases">
        <title>Pseudomonas helleri sp. nov. and Pseudomonas weihenstephanensis sp. nov., isolated from raw cows milk.</title>
        <authorList>
            <person name="von Neubeck M."/>
            <person name="Huptas C."/>
            <person name="Wenning M."/>
            <person name="Scherer S."/>
        </authorList>
    </citation>
    <scope>NUCLEOTIDE SEQUENCE [LARGE SCALE GENOMIC DNA]</scope>
    <source>
        <strain evidence="3 5">DSM 29166</strain>
    </source>
</reference>
<dbReference type="PATRIC" id="fig|1608994.3.peg.835"/>
<keyword evidence="2" id="KW-0732">Signal</keyword>
<reference evidence="4 6" key="2">
    <citation type="submission" date="2020-01" db="EMBL/GenBank/DDBJ databases">
        <title>Comparative genomics of meat spoilage bacteria.</title>
        <authorList>
            <person name="Hilgarth M."/>
            <person name="Vogel R.F."/>
        </authorList>
    </citation>
    <scope>NUCLEOTIDE SEQUENCE [LARGE SCALE GENOMIC DNA]</scope>
    <source>
        <strain evidence="4 6">TMW2.2077</strain>
    </source>
</reference>
<dbReference type="OrthoDB" id="7033296at2"/>
<protein>
    <recommendedName>
        <fullName evidence="7">Hydrolase</fullName>
    </recommendedName>
</protein>
<organism evidence="3 5">
    <name type="scientific">Pseudomonas weihenstephanensis</name>
    <dbReference type="NCBI Taxonomy" id="1608994"/>
    <lineage>
        <taxon>Bacteria</taxon>
        <taxon>Pseudomonadati</taxon>
        <taxon>Pseudomonadota</taxon>
        <taxon>Gammaproteobacteria</taxon>
        <taxon>Pseudomonadales</taxon>
        <taxon>Pseudomonadaceae</taxon>
        <taxon>Pseudomonas</taxon>
    </lineage>
</organism>
<evidence type="ECO:0000313" key="5">
    <source>
        <dbReference type="Proteomes" id="UP000036325"/>
    </source>
</evidence>
<dbReference type="RefSeq" id="WP_048362510.1">
    <property type="nucleotide sequence ID" value="NZ_JAAEBW010000002.1"/>
</dbReference>
<feature type="compositionally biased region" description="Basic and acidic residues" evidence="1">
    <location>
        <begin position="98"/>
        <end position="108"/>
    </location>
</feature>
<evidence type="ECO:0000256" key="2">
    <source>
        <dbReference type="SAM" id="SignalP"/>
    </source>
</evidence>
<feature type="compositionally biased region" description="Acidic residues" evidence="1">
    <location>
        <begin position="67"/>
        <end position="79"/>
    </location>
</feature>
<evidence type="ECO:0008006" key="7">
    <source>
        <dbReference type="Google" id="ProtNLM"/>
    </source>
</evidence>
<evidence type="ECO:0000256" key="1">
    <source>
        <dbReference type="SAM" id="MobiDB-lite"/>
    </source>
</evidence>
<dbReference type="Proteomes" id="UP000036325">
    <property type="component" value="Unassembled WGS sequence"/>
</dbReference>
<dbReference type="AlphaFoldDB" id="A0A0J6IT49"/>
<evidence type="ECO:0000313" key="6">
    <source>
        <dbReference type="Proteomes" id="UP000809529"/>
    </source>
</evidence>
<keyword evidence="6" id="KW-1185">Reference proteome</keyword>
<feature type="chain" id="PRO_5005274833" description="Hydrolase" evidence="2">
    <location>
        <begin position="27"/>
        <end position="108"/>
    </location>
</feature>
<evidence type="ECO:0000313" key="4">
    <source>
        <dbReference type="EMBL" id="MBM1194450.1"/>
    </source>
</evidence>
<dbReference type="EMBL" id="JYLF01000001">
    <property type="protein sequence ID" value="KMN15443.1"/>
    <property type="molecule type" value="Genomic_DNA"/>
</dbReference>
<dbReference type="Proteomes" id="UP000809529">
    <property type="component" value="Unassembled WGS sequence"/>
</dbReference>